<comment type="caution">
    <text evidence="9">The sequence shown here is derived from an EMBL/GenBank/DDBJ whole genome shotgun (WGS) entry which is preliminary data.</text>
</comment>
<proteinExistence type="predicted"/>
<feature type="transmembrane region" description="Helical" evidence="8">
    <location>
        <begin position="16"/>
        <end position="33"/>
    </location>
</feature>
<feature type="transmembrane region" description="Helical" evidence="8">
    <location>
        <begin position="144"/>
        <end position="164"/>
    </location>
</feature>
<dbReference type="Pfam" id="PF01040">
    <property type="entry name" value="UbiA"/>
    <property type="match status" value="1"/>
</dbReference>
<dbReference type="NCBIfam" id="NF004752">
    <property type="entry name" value="PRK06080.1-4"/>
    <property type="match status" value="1"/>
</dbReference>
<comment type="pathway">
    <text evidence="2">Quinol/quinone metabolism; menaquinone biosynthesis.</text>
</comment>
<feature type="transmembrane region" description="Helical" evidence="8">
    <location>
        <begin position="294"/>
        <end position="312"/>
    </location>
</feature>
<organism evidence="9 10">
    <name type="scientific">Lacticaseibacillus baoqingensis</name>
    <dbReference type="NCBI Taxonomy" id="2486013"/>
    <lineage>
        <taxon>Bacteria</taxon>
        <taxon>Bacillati</taxon>
        <taxon>Bacillota</taxon>
        <taxon>Bacilli</taxon>
        <taxon>Lactobacillales</taxon>
        <taxon>Lactobacillaceae</taxon>
        <taxon>Lacticaseibacillus</taxon>
    </lineage>
</organism>
<keyword evidence="7 8" id="KW-0472">Membrane</keyword>
<dbReference type="RefSeq" id="WP_125752389.1">
    <property type="nucleotide sequence ID" value="NZ_JBHTON010000054.1"/>
</dbReference>
<evidence type="ECO:0000256" key="3">
    <source>
        <dbReference type="ARBA" id="ARBA00022428"/>
    </source>
</evidence>
<dbReference type="Gene3D" id="1.10.357.140">
    <property type="entry name" value="UbiA prenyltransferase"/>
    <property type="match status" value="1"/>
</dbReference>
<keyword evidence="3" id="KW-0474">Menaquinone biosynthesis</keyword>
<feature type="transmembrane region" description="Helical" evidence="8">
    <location>
        <begin position="39"/>
        <end position="58"/>
    </location>
</feature>
<dbReference type="PANTHER" id="PTHR13929">
    <property type="entry name" value="1,4-DIHYDROXY-2-NAPHTHOATE OCTAPRENYLTRANSFERASE"/>
    <property type="match status" value="1"/>
</dbReference>
<evidence type="ECO:0000256" key="8">
    <source>
        <dbReference type="SAM" id="Phobius"/>
    </source>
</evidence>
<protein>
    <submittedName>
        <fullName evidence="9">1,4-dihydroxy-2-naphthoate polyprenyltransferase</fullName>
        <ecNumber evidence="9">2.5.1.74</ecNumber>
    </submittedName>
</protein>
<keyword evidence="5 8" id="KW-0812">Transmembrane</keyword>
<keyword evidence="10" id="KW-1185">Reference proteome</keyword>
<feature type="transmembrane region" description="Helical" evidence="8">
    <location>
        <begin position="184"/>
        <end position="211"/>
    </location>
</feature>
<name>A0ABW4ECK4_9LACO</name>
<evidence type="ECO:0000256" key="6">
    <source>
        <dbReference type="ARBA" id="ARBA00022989"/>
    </source>
</evidence>
<dbReference type="EC" id="2.5.1.74" evidence="9"/>
<dbReference type="Proteomes" id="UP001597252">
    <property type="component" value="Unassembled WGS sequence"/>
</dbReference>
<comment type="subcellular location">
    <subcellularLocation>
        <location evidence="1">Membrane</location>
        <topology evidence="1">Multi-pass membrane protein</topology>
    </subcellularLocation>
</comment>
<evidence type="ECO:0000256" key="5">
    <source>
        <dbReference type="ARBA" id="ARBA00022692"/>
    </source>
</evidence>
<dbReference type="InterPro" id="IPR044878">
    <property type="entry name" value="UbiA_sf"/>
</dbReference>
<gene>
    <name evidence="9" type="ORF">ACFQ5J_13260</name>
</gene>
<dbReference type="InterPro" id="IPR000537">
    <property type="entry name" value="UbiA_prenyltransferase"/>
</dbReference>
<evidence type="ECO:0000313" key="9">
    <source>
        <dbReference type="EMBL" id="MFD1486195.1"/>
    </source>
</evidence>
<dbReference type="InterPro" id="IPR026046">
    <property type="entry name" value="UBIAD1"/>
</dbReference>
<reference evidence="10" key="1">
    <citation type="journal article" date="2019" name="Int. J. Syst. Evol. Microbiol.">
        <title>The Global Catalogue of Microorganisms (GCM) 10K type strain sequencing project: providing services to taxonomists for standard genome sequencing and annotation.</title>
        <authorList>
            <consortium name="The Broad Institute Genomics Platform"/>
            <consortium name="The Broad Institute Genome Sequencing Center for Infectious Disease"/>
            <person name="Wu L."/>
            <person name="Ma J."/>
        </authorList>
    </citation>
    <scope>NUCLEOTIDE SEQUENCE [LARGE SCALE GENOMIC DNA]</scope>
    <source>
        <strain evidence="10">CCM 8903</strain>
    </source>
</reference>
<dbReference type="CDD" id="cd13962">
    <property type="entry name" value="PT_UbiA_UBIAD1"/>
    <property type="match status" value="1"/>
</dbReference>
<feature type="transmembrane region" description="Helical" evidence="8">
    <location>
        <begin position="113"/>
        <end position="132"/>
    </location>
</feature>
<evidence type="ECO:0000256" key="1">
    <source>
        <dbReference type="ARBA" id="ARBA00004141"/>
    </source>
</evidence>
<keyword evidence="6 8" id="KW-1133">Transmembrane helix</keyword>
<evidence type="ECO:0000256" key="7">
    <source>
        <dbReference type="ARBA" id="ARBA00023136"/>
    </source>
</evidence>
<feature type="transmembrane region" description="Helical" evidence="8">
    <location>
        <begin position="89"/>
        <end position="107"/>
    </location>
</feature>
<evidence type="ECO:0000256" key="4">
    <source>
        <dbReference type="ARBA" id="ARBA00022679"/>
    </source>
</evidence>
<dbReference type="PANTHER" id="PTHR13929:SF0">
    <property type="entry name" value="UBIA PRENYLTRANSFERASE DOMAIN-CONTAINING PROTEIN 1"/>
    <property type="match status" value="1"/>
</dbReference>
<dbReference type="EMBL" id="JBHTON010000054">
    <property type="protein sequence ID" value="MFD1486195.1"/>
    <property type="molecule type" value="Genomic_DNA"/>
</dbReference>
<evidence type="ECO:0000313" key="10">
    <source>
        <dbReference type="Proteomes" id="UP001597252"/>
    </source>
</evidence>
<keyword evidence="4 9" id="KW-0808">Transferase</keyword>
<dbReference type="GO" id="GO:0046428">
    <property type="term" value="F:1,4-dihydroxy-2-naphthoate polyprenyltransferase activity"/>
    <property type="evidence" value="ECO:0007669"/>
    <property type="project" value="UniProtKB-EC"/>
</dbReference>
<sequence length="315" mass="34499">MTLAAFLELVEARTKLASILPCAVGVLFAAAYFDQLNALNTGLFFVAMLLFDMTTTAINNLMDYQKAQSPTYRDQTNVIGRMQLAPATVRRLIVSMLTVASLLGLVLVWRTQWLLLVLGGACFVVGIFYTFGPLPLSRFPLGEVFSGVVMGLGIPVIAAFVNVSNGALIQARWAWPELVIAGNWNALLTLGLVCVTPMATIANVMLANNLSDLAEDLANHRHTLPMYLGRRWSLWLYQGLAYVGYAALLLAVGFGLLGWPVLAAFGSLPWVIANTRRFVRRQDKRLTFHTAIKTLVAANGGLILGLALDWGWQVW</sequence>
<accession>A0ABW4ECK4</accession>
<evidence type="ECO:0000256" key="2">
    <source>
        <dbReference type="ARBA" id="ARBA00004863"/>
    </source>
</evidence>